<keyword evidence="5 6" id="KW-0472">Membrane</keyword>
<feature type="transmembrane region" description="Helical" evidence="6">
    <location>
        <begin position="174"/>
        <end position="195"/>
    </location>
</feature>
<evidence type="ECO:0000256" key="5">
    <source>
        <dbReference type="ARBA" id="ARBA00023136"/>
    </source>
</evidence>
<dbReference type="GO" id="GO:0005886">
    <property type="term" value="C:plasma membrane"/>
    <property type="evidence" value="ECO:0007669"/>
    <property type="project" value="UniProtKB-SubCell"/>
</dbReference>
<dbReference type="AlphaFoldDB" id="A0A1B2I964"/>
<evidence type="ECO:0000256" key="2">
    <source>
        <dbReference type="ARBA" id="ARBA00022475"/>
    </source>
</evidence>
<dbReference type="PANTHER" id="PTHR43652:SF2">
    <property type="entry name" value="BASIC AMINO ACID ANTIPORTER YFCC-RELATED"/>
    <property type="match status" value="1"/>
</dbReference>
<dbReference type="InterPro" id="IPR051679">
    <property type="entry name" value="DASS-Related_Transporters"/>
</dbReference>
<keyword evidence="2" id="KW-1003">Cell membrane</keyword>
<feature type="transmembrane region" description="Helical" evidence="6">
    <location>
        <begin position="287"/>
        <end position="305"/>
    </location>
</feature>
<accession>A0A1B2I964</accession>
<keyword evidence="8" id="KW-1185">Reference proteome</keyword>
<evidence type="ECO:0000313" key="8">
    <source>
        <dbReference type="Proteomes" id="UP000093044"/>
    </source>
</evidence>
<evidence type="ECO:0000256" key="6">
    <source>
        <dbReference type="SAM" id="Phobius"/>
    </source>
</evidence>
<feature type="transmembrane region" description="Helical" evidence="6">
    <location>
        <begin position="12"/>
        <end position="31"/>
    </location>
</feature>
<keyword evidence="4 6" id="KW-1133">Transmembrane helix</keyword>
<evidence type="ECO:0000256" key="3">
    <source>
        <dbReference type="ARBA" id="ARBA00022692"/>
    </source>
</evidence>
<gene>
    <name evidence="7" type="ORF">BED41_00650</name>
</gene>
<dbReference type="KEGG" id="cpor:BED41_00650"/>
<name>A0A1B2I964_9BACT</name>
<dbReference type="RefSeq" id="WP_066748720.1">
    <property type="nucleotide sequence ID" value="NZ_CP016757.1"/>
</dbReference>
<sequence>MRLSTAKFKMPHTYVLLFYIVAAACLLTWIIPAGEFQYQSVDVNGTMRKIVVPGSFRYLTDSSPVGVIGFFSSFQRGIIEVADLVALIFIVNAAFAVVIKTGSFEKMLGTLLRRLEGRESIVVVIFYLFFALGASLFGMWNDFNGMIPIMVGVGVAMGYDAMFGFAVVMLGIGVGFAAALTNPYTIVVAQSIAGIPLYSGFGVRAAIFVVFSAIALWWIFRYGRQIKRDPSLSLVPRGEALFSYDSGELKKLTMGRRESASLAVIFASLALIFYGCLYRGWGNTQLTAVFLLMGIAVAVIFGWSADKIAEELLAGARAIVFGALIVGVARAILVVMREGQIIDTIINFMANMIEGTPPIIAAEGMLFIQTFINFAIPSGSGQAATIIPIMAPLGDVAGLSREVTVLAFQLGDGFSNLLWPTCGIATGCGIAGISLAKWWKFFLKLFGIMWLVMMLFVAAAVIMKF</sequence>
<evidence type="ECO:0000256" key="4">
    <source>
        <dbReference type="ARBA" id="ARBA00022989"/>
    </source>
</evidence>
<dbReference type="PROSITE" id="PS51257">
    <property type="entry name" value="PROKAR_LIPOPROTEIN"/>
    <property type="match status" value="1"/>
</dbReference>
<dbReference type="EMBL" id="CP016757">
    <property type="protein sequence ID" value="ANZ46491.1"/>
    <property type="molecule type" value="Genomic_DNA"/>
</dbReference>
<proteinExistence type="predicted"/>
<feature type="transmembrane region" description="Helical" evidence="6">
    <location>
        <begin position="78"/>
        <end position="99"/>
    </location>
</feature>
<feature type="transmembrane region" description="Helical" evidence="6">
    <location>
        <begin position="417"/>
        <end position="435"/>
    </location>
</feature>
<dbReference type="Proteomes" id="UP000093044">
    <property type="component" value="Chromosome"/>
</dbReference>
<feature type="transmembrane region" description="Helical" evidence="6">
    <location>
        <begin position="442"/>
        <end position="463"/>
    </location>
</feature>
<dbReference type="PANTHER" id="PTHR43652">
    <property type="entry name" value="BASIC AMINO ACID ANTIPORTER YFCC-RELATED"/>
    <property type="match status" value="1"/>
</dbReference>
<evidence type="ECO:0000313" key="7">
    <source>
        <dbReference type="EMBL" id="ANZ46491.1"/>
    </source>
</evidence>
<dbReference type="OrthoDB" id="2668at2"/>
<feature type="transmembrane region" description="Helical" evidence="6">
    <location>
        <begin position="312"/>
        <end position="333"/>
    </location>
</feature>
<dbReference type="GeneID" id="83056359"/>
<protein>
    <submittedName>
        <fullName evidence="7">C4-dicarboxylate anaerobic carrier</fullName>
    </submittedName>
</protein>
<dbReference type="Pfam" id="PF03606">
    <property type="entry name" value="DcuC"/>
    <property type="match status" value="1"/>
</dbReference>
<dbReference type="STRING" id="1197717.BED41_00650"/>
<keyword evidence="3 6" id="KW-0812">Transmembrane</keyword>
<comment type="subcellular location">
    <subcellularLocation>
        <location evidence="1">Cell membrane</location>
        <topology evidence="1">Multi-pass membrane protein</topology>
    </subcellularLocation>
</comment>
<evidence type="ECO:0000256" key="1">
    <source>
        <dbReference type="ARBA" id="ARBA00004651"/>
    </source>
</evidence>
<feature type="transmembrane region" description="Helical" evidence="6">
    <location>
        <begin position="120"/>
        <end position="140"/>
    </location>
</feature>
<organism evidence="7 8">
    <name type="scientific">Cloacibacillus porcorum</name>
    <dbReference type="NCBI Taxonomy" id="1197717"/>
    <lineage>
        <taxon>Bacteria</taxon>
        <taxon>Thermotogati</taxon>
        <taxon>Synergistota</taxon>
        <taxon>Synergistia</taxon>
        <taxon>Synergistales</taxon>
        <taxon>Synergistaceae</taxon>
        <taxon>Cloacibacillus</taxon>
    </lineage>
</organism>
<reference evidence="7" key="1">
    <citation type="submission" date="2016-08" db="EMBL/GenBank/DDBJ databases">
        <title>Complete genome of Cloacibacillus porcorum.</title>
        <authorList>
            <person name="Looft T."/>
            <person name="Bayles D.O."/>
            <person name="Alt D.P."/>
        </authorList>
    </citation>
    <scope>NUCLEOTIDE SEQUENCE [LARGE SCALE GENOMIC DNA]</scope>
    <source>
        <strain evidence="7">CL-84</strain>
    </source>
</reference>
<feature type="transmembrane region" description="Helical" evidence="6">
    <location>
        <begin position="260"/>
        <end position="281"/>
    </location>
</feature>
<feature type="transmembrane region" description="Helical" evidence="6">
    <location>
        <begin position="201"/>
        <end position="220"/>
    </location>
</feature>
<dbReference type="InterPro" id="IPR018385">
    <property type="entry name" value="C4_dicarb_anaerob_car-like"/>
</dbReference>
<feature type="transmembrane region" description="Helical" evidence="6">
    <location>
        <begin position="146"/>
        <end position="167"/>
    </location>
</feature>